<dbReference type="PANTHER" id="PTHR30483">
    <property type="entry name" value="LEUCINE-SPECIFIC-BINDING PROTEIN"/>
    <property type="match status" value="1"/>
</dbReference>
<protein>
    <recommendedName>
        <fullName evidence="3">Leucine-binding protein domain-containing protein</fullName>
    </recommendedName>
</protein>
<organism evidence="4 5">
    <name type="scientific">Pseudomonas cerasi</name>
    <dbReference type="NCBI Taxonomy" id="1583341"/>
    <lineage>
        <taxon>Bacteria</taxon>
        <taxon>Pseudomonadati</taxon>
        <taxon>Pseudomonadota</taxon>
        <taxon>Gammaproteobacteria</taxon>
        <taxon>Pseudomonadales</taxon>
        <taxon>Pseudomonadaceae</taxon>
        <taxon>Pseudomonas</taxon>
    </lineage>
</organism>
<evidence type="ECO:0000256" key="2">
    <source>
        <dbReference type="ARBA" id="ARBA00022729"/>
    </source>
</evidence>
<dbReference type="InterPro" id="IPR028081">
    <property type="entry name" value="Leu-bd"/>
</dbReference>
<evidence type="ECO:0000313" key="5">
    <source>
        <dbReference type="Proteomes" id="UP000239025"/>
    </source>
</evidence>
<dbReference type="PANTHER" id="PTHR30483:SF6">
    <property type="entry name" value="PERIPLASMIC BINDING PROTEIN OF ABC TRANSPORTER FOR NATURAL AMINO ACIDS"/>
    <property type="match status" value="1"/>
</dbReference>
<dbReference type="InterPro" id="IPR051010">
    <property type="entry name" value="BCAA_transport"/>
</dbReference>
<feature type="domain" description="Leucine-binding protein" evidence="3">
    <location>
        <begin position="46"/>
        <end position="128"/>
    </location>
</feature>
<dbReference type="RefSeq" id="WP_197676928.1">
    <property type="nucleotide sequence ID" value="NZ_LT222319.1"/>
</dbReference>
<dbReference type="EMBL" id="LT963395">
    <property type="protein sequence ID" value="SOS21846.1"/>
    <property type="molecule type" value="Genomic_DNA"/>
</dbReference>
<evidence type="ECO:0000313" key="4">
    <source>
        <dbReference type="EMBL" id="SOS21846.1"/>
    </source>
</evidence>
<comment type="similarity">
    <text evidence="1">Belongs to the leucine-binding protein family.</text>
</comment>
<dbReference type="SUPFAM" id="SSF53822">
    <property type="entry name" value="Periplasmic binding protein-like I"/>
    <property type="match status" value="1"/>
</dbReference>
<dbReference type="InterPro" id="IPR028082">
    <property type="entry name" value="Peripla_BP_I"/>
</dbReference>
<dbReference type="Pfam" id="PF13458">
    <property type="entry name" value="Peripla_BP_6"/>
    <property type="match status" value="1"/>
</dbReference>
<evidence type="ECO:0000256" key="1">
    <source>
        <dbReference type="ARBA" id="ARBA00010062"/>
    </source>
</evidence>
<reference evidence="5" key="1">
    <citation type="submission" date="2017-11" db="EMBL/GenBank/DDBJ databases">
        <authorList>
            <person name="Blom J."/>
        </authorList>
    </citation>
    <scope>NUCLEOTIDE SEQUENCE [LARGE SCALE GENOMIC DNA]</scope>
</reference>
<accession>A0A193SSW7</accession>
<keyword evidence="2" id="KW-0732">Signal</keyword>
<keyword evidence="5" id="KW-1185">Reference proteome</keyword>
<evidence type="ECO:0000259" key="3">
    <source>
        <dbReference type="Pfam" id="PF13458"/>
    </source>
</evidence>
<name>A0A193SSW7_9PSED</name>
<dbReference type="AlphaFoldDB" id="A0A193SSW7"/>
<dbReference type="Proteomes" id="UP000239025">
    <property type="component" value="Chromosome 1"/>
</dbReference>
<sequence>MAQQSARQFAQRRSRSVLIIGVAMTVLSTALSAAEAPLKVGVIAPLSLQFVKDYQQAYGGEMPNVHAFFHWETLRLLAEAIREAHSDDPAKVRDALALIRDPSAMGEVVFDDHHQAVLPMALVEIENDRPVIKATMAPKIEYAAH</sequence>
<gene>
    <name evidence="4" type="ORF">PL963_03759</name>
</gene>
<proteinExistence type="inferred from homology"/>
<dbReference type="Gene3D" id="3.40.50.2300">
    <property type="match status" value="1"/>
</dbReference>